<dbReference type="SUPFAM" id="SSF52172">
    <property type="entry name" value="CheY-like"/>
    <property type="match status" value="1"/>
</dbReference>
<feature type="region of interest" description="Disordered" evidence="4">
    <location>
        <begin position="394"/>
        <end position="414"/>
    </location>
</feature>
<keyword evidence="2" id="KW-0597">Phosphoprotein</keyword>
<dbReference type="PROSITE" id="PS50110">
    <property type="entry name" value="RESPONSE_REGULATORY"/>
    <property type="match status" value="1"/>
</dbReference>
<name>A0A8B8R0P7_9MYRT</name>
<dbReference type="InterPro" id="IPR042201">
    <property type="entry name" value="FH2_Formin_sf"/>
</dbReference>
<feature type="compositionally biased region" description="Pro residues" evidence="4">
    <location>
        <begin position="537"/>
        <end position="553"/>
    </location>
</feature>
<feature type="compositionally biased region" description="Pro residues" evidence="4">
    <location>
        <begin position="318"/>
        <end position="358"/>
    </location>
</feature>
<feature type="compositionally biased region" description="Low complexity" evidence="4">
    <location>
        <begin position="887"/>
        <end position="908"/>
    </location>
</feature>
<feature type="compositionally biased region" description="Low complexity" evidence="4">
    <location>
        <begin position="198"/>
        <end position="242"/>
    </location>
</feature>
<feature type="region of interest" description="Disordered" evidence="4">
    <location>
        <begin position="317"/>
        <end position="364"/>
    </location>
</feature>
<dbReference type="PANTHER" id="PTHR23213:SF354">
    <property type="entry name" value="FORMIN-LIKE PROTEIN 4"/>
    <property type="match status" value="1"/>
</dbReference>
<dbReference type="PANTHER" id="PTHR23213">
    <property type="entry name" value="FORMIN-RELATED"/>
    <property type="match status" value="1"/>
</dbReference>
<dbReference type="AlphaFoldDB" id="A0A8B8R0P7"/>
<dbReference type="Gene3D" id="3.40.50.2300">
    <property type="match status" value="1"/>
</dbReference>
<dbReference type="RefSeq" id="XP_030552062.2">
    <property type="nucleotide sequence ID" value="XM_030696202.2"/>
</dbReference>
<evidence type="ECO:0000256" key="1">
    <source>
        <dbReference type="ARBA" id="ARBA00025793"/>
    </source>
</evidence>
<feature type="domain" description="FH2" evidence="6">
    <location>
        <begin position="621"/>
        <end position="1064"/>
    </location>
</feature>
<feature type="region of interest" description="Disordered" evidence="4">
    <location>
        <begin position="537"/>
        <end position="632"/>
    </location>
</feature>
<feature type="compositionally biased region" description="Pro residues" evidence="4">
    <location>
        <begin position="573"/>
        <end position="590"/>
    </location>
</feature>
<dbReference type="InterPro" id="IPR015425">
    <property type="entry name" value="FH2_Formin"/>
</dbReference>
<dbReference type="InterPro" id="IPR001789">
    <property type="entry name" value="Sig_transdc_resp-reg_receiver"/>
</dbReference>
<evidence type="ECO:0000313" key="8">
    <source>
        <dbReference type="RefSeq" id="XP_030552062.2"/>
    </source>
</evidence>
<comment type="similarity">
    <text evidence="1">Belongs to the formin-like family. Class-I subfamily.</text>
</comment>
<dbReference type="Proteomes" id="UP000827889">
    <property type="component" value="Chromosome 6"/>
</dbReference>
<reference evidence="8" key="1">
    <citation type="submission" date="2025-08" db="UniProtKB">
        <authorList>
            <consortium name="RefSeq"/>
        </authorList>
    </citation>
    <scope>IDENTIFICATION</scope>
    <source>
        <tissue evidence="8">Leaf</tissue>
    </source>
</reference>
<feature type="compositionally biased region" description="Polar residues" evidence="4">
    <location>
        <begin position="559"/>
        <end position="570"/>
    </location>
</feature>
<evidence type="ECO:0000256" key="4">
    <source>
        <dbReference type="SAM" id="MobiDB-lite"/>
    </source>
</evidence>
<feature type="compositionally biased region" description="Acidic residues" evidence="4">
    <location>
        <begin position="187"/>
        <end position="196"/>
    </location>
</feature>
<keyword evidence="7" id="KW-1185">Reference proteome</keyword>
<evidence type="ECO:0000256" key="3">
    <source>
        <dbReference type="RuleBase" id="RU361260"/>
    </source>
</evidence>
<dbReference type="SUPFAM" id="SSF101447">
    <property type="entry name" value="Formin homology 2 domain (FH2 domain)"/>
    <property type="match status" value="1"/>
</dbReference>
<feature type="modified residue" description="4-aspartylphosphate" evidence="2">
    <location>
        <position position="93"/>
    </location>
</feature>
<dbReference type="Pfam" id="PF02181">
    <property type="entry name" value="FH2"/>
    <property type="match status" value="1"/>
</dbReference>
<dbReference type="CDD" id="cd17581">
    <property type="entry name" value="REC_typeA_ARR"/>
    <property type="match status" value="1"/>
</dbReference>
<dbReference type="PROSITE" id="PS51444">
    <property type="entry name" value="FH2"/>
    <property type="match status" value="1"/>
</dbReference>
<dbReference type="SMART" id="SM00498">
    <property type="entry name" value="FH2"/>
    <property type="match status" value="1"/>
</dbReference>
<feature type="domain" description="Response regulatory" evidence="5">
    <location>
        <begin position="31"/>
        <end position="160"/>
    </location>
</feature>
<feature type="compositionally biased region" description="Polar residues" evidence="4">
    <location>
        <begin position="615"/>
        <end position="627"/>
    </location>
</feature>
<feature type="region of interest" description="Disordered" evidence="4">
    <location>
        <begin position="1049"/>
        <end position="1098"/>
    </location>
</feature>
<dbReference type="InterPro" id="IPR027643">
    <property type="entry name" value="Formin-like_plant"/>
</dbReference>
<dbReference type="SMART" id="SM00448">
    <property type="entry name" value="REC"/>
    <property type="match status" value="1"/>
</dbReference>
<evidence type="ECO:0000259" key="5">
    <source>
        <dbReference type="PROSITE" id="PS50110"/>
    </source>
</evidence>
<dbReference type="KEGG" id="rarg:115756428"/>
<evidence type="ECO:0000256" key="2">
    <source>
        <dbReference type="PROSITE-ProRule" id="PRU00169"/>
    </source>
</evidence>
<feature type="region of interest" description="Disordered" evidence="4">
    <location>
        <begin position="166"/>
        <end position="249"/>
    </location>
</feature>
<dbReference type="GO" id="GO:0000160">
    <property type="term" value="P:phosphorelay signal transduction system"/>
    <property type="evidence" value="ECO:0007669"/>
    <property type="project" value="UniProtKB-KW"/>
</dbReference>
<evidence type="ECO:0000259" key="6">
    <source>
        <dbReference type="PROSITE" id="PS51444"/>
    </source>
</evidence>
<feature type="region of interest" description="Disordered" evidence="4">
    <location>
        <begin position="447"/>
        <end position="496"/>
    </location>
</feature>
<dbReference type="InterPro" id="IPR011006">
    <property type="entry name" value="CheY-like_superfamily"/>
</dbReference>
<proteinExistence type="inferred from homology"/>
<feature type="region of interest" description="Disordered" evidence="4">
    <location>
        <begin position="887"/>
        <end position="915"/>
    </location>
</feature>
<dbReference type="GO" id="GO:0009736">
    <property type="term" value="P:cytokinin-activated signaling pathway"/>
    <property type="evidence" value="ECO:0007669"/>
    <property type="project" value="InterPro"/>
</dbReference>
<sequence length="1098" mass="118544">MERDDVVSWRRRTCDVDAFDPLQPPDSGEAHVLAVDDSFVDRKVIEQLLRISSFKVTTVESGSRALQFLGLDDDKSSGRFNGLNLKVDLIITDYCMPGISGYDLLKRIKESSALREIPVVIMSSEKVLARMDRCLEEGAEEFIVKPVKLSDVKRLKAYMRRDFGERNETETENTAKVNPKRKLREEDHDDDYDDSDLSASSPSPSPPACSVSSSPPSTSSSSPSSPSKAAAASASAPSSATSTDKRRLRMNGLGFRPLKLLEESTGEQNSNFDSGKQTLMASVKNRSFFLLMSVLFLGIVPDTRLVNAQQNIEVFYPSSPPTPAPTPPTNPPASPSTPPPPPQVVLQPPPQPPPPSPPTSDKQTIATAVAATAASTLVISGLFFFLLKRHAASRRRKEESGSNGGLPTISRDGFTRFDGNVRGLIVDEDGLDVLYWRKLQGSSGKNNFEKEALRSPKGGGGETDEVGGAPRRDRRGNSEPIQEIHLLREKSTTSYDPLKPEANDAVQNVVPAFPSPPPAGLLLEALEISTASIRPPNVPAPPVAPPPIPPLAPPKRSTEVLTSSAIGTNTKAAPPPPPPIPATKAPPPPKAGGLASSLKPPPPLPKAMPGANKPGDSSSGGAQTGTDQVKLKPLHWDKVNIANTEHSMVWNKIEGGSFQFDDDMMTALFGSVATNRKSPRGNTSSAIPGAIIPGPSGQIFILDPRRSQNITIVLKSLNVSRKEILNALAEGQGLNADTLEKLDRIAPAKEEEAQILGFGGDTTRLADAESFLYHLLKAVPSAFTRFGAMLFRLNYESEILQLKESVQTIESGCKELRSRGLFMKLLEAILKAGNHMNAGTSRGNAQAFNLTSLRKLSDVKSTDGKTTLLHFVVEEVVRAEGKRCVTNRNRSLSRTSSQSSSTSANSENRLSREEREKEYMMLGLPVVGGLSTEFSNAKKAAALDYEIFAASCTALTSRMEEIWQIVSQATGDVGGFVRVMQGFLEAAQDELSALRKDQAAVTEMVKRTTEYYQAGASKDKGANPLQLFVIVKDFLNMVDQACVEIARDKQRRRTAAVSTGSSPPTSPATRPPVRFPKLPPHFLSDKSRSASSGSDTDF</sequence>
<evidence type="ECO:0000313" key="7">
    <source>
        <dbReference type="Proteomes" id="UP000827889"/>
    </source>
</evidence>
<organism evidence="7 8">
    <name type="scientific">Rhodamnia argentea</name>
    <dbReference type="NCBI Taxonomy" id="178133"/>
    <lineage>
        <taxon>Eukaryota</taxon>
        <taxon>Viridiplantae</taxon>
        <taxon>Streptophyta</taxon>
        <taxon>Embryophyta</taxon>
        <taxon>Tracheophyta</taxon>
        <taxon>Spermatophyta</taxon>
        <taxon>Magnoliopsida</taxon>
        <taxon>eudicotyledons</taxon>
        <taxon>Gunneridae</taxon>
        <taxon>Pentapetalae</taxon>
        <taxon>rosids</taxon>
        <taxon>malvids</taxon>
        <taxon>Myrtales</taxon>
        <taxon>Myrtaceae</taxon>
        <taxon>Myrtoideae</taxon>
        <taxon>Myrteae</taxon>
        <taxon>Australasian group</taxon>
        <taxon>Rhodamnia</taxon>
    </lineage>
</organism>
<dbReference type="GeneID" id="115756428"/>
<protein>
    <recommendedName>
        <fullName evidence="3">Formin-like protein</fullName>
    </recommendedName>
</protein>
<accession>A0A8B8R0P7</accession>
<gene>
    <name evidence="8" type="primary">LOC115756428</name>
</gene>
<feature type="compositionally biased region" description="Pro residues" evidence="4">
    <location>
        <begin position="1064"/>
        <end position="1079"/>
    </location>
</feature>
<feature type="compositionally biased region" description="Low complexity" evidence="4">
    <location>
        <begin position="1089"/>
        <end position="1098"/>
    </location>
</feature>
<dbReference type="Pfam" id="PF00072">
    <property type="entry name" value="Response_reg"/>
    <property type="match status" value="1"/>
</dbReference>
<dbReference type="Gene3D" id="1.20.58.2220">
    <property type="entry name" value="Formin, FH2 domain"/>
    <property type="match status" value="1"/>
</dbReference>